<gene>
    <name evidence="12" type="ORF">ACFPJ4_06350</name>
</gene>
<dbReference type="Pfam" id="PF07730">
    <property type="entry name" value="HisKA_3"/>
    <property type="match status" value="1"/>
</dbReference>
<feature type="transmembrane region" description="Helical" evidence="9">
    <location>
        <begin position="58"/>
        <end position="85"/>
    </location>
</feature>
<evidence type="ECO:0000259" key="10">
    <source>
        <dbReference type="Pfam" id="PF07730"/>
    </source>
</evidence>
<dbReference type="InterPro" id="IPR036890">
    <property type="entry name" value="HATPase_C_sf"/>
</dbReference>
<protein>
    <recommendedName>
        <fullName evidence="2">histidine kinase</fullName>
        <ecNumber evidence="2">2.7.13.3</ecNumber>
    </recommendedName>
</protein>
<dbReference type="Proteomes" id="UP001596039">
    <property type="component" value="Unassembled WGS sequence"/>
</dbReference>
<keyword evidence="7" id="KW-0067">ATP-binding</keyword>
<feature type="domain" description="Signal transduction histidine kinase subgroup 3 dimerisation and phosphoacceptor" evidence="10">
    <location>
        <begin position="189"/>
        <end position="255"/>
    </location>
</feature>
<reference evidence="13" key="1">
    <citation type="journal article" date="2019" name="Int. J. Syst. Evol. Microbiol.">
        <title>The Global Catalogue of Microorganisms (GCM) 10K type strain sequencing project: providing services to taxonomists for standard genome sequencing and annotation.</title>
        <authorList>
            <consortium name="The Broad Institute Genomics Platform"/>
            <consortium name="The Broad Institute Genome Sequencing Center for Infectious Disease"/>
            <person name="Wu L."/>
            <person name="Ma J."/>
        </authorList>
    </citation>
    <scope>NUCLEOTIDE SEQUENCE [LARGE SCALE GENOMIC DNA]</scope>
    <source>
        <strain evidence="13">CGMCC 4.6997</strain>
    </source>
</reference>
<keyword evidence="9" id="KW-0472">Membrane</keyword>
<evidence type="ECO:0000256" key="3">
    <source>
        <dbReference type="ARBA" id="ARBA00022553"/>
    </source>
</evidence>
<evidence type="ECO:0000256" key="8">
    <source>
        <dbReference type="ARBA" id="ARBA00023012"/>
    </source>
</evidence>
<dbReference type="InterPro" id="IPR011712">
    <property type="entry name" value="Sig_transdc_His_kin_sub3_dim/P"/>
</dbReference>
<dbReference type="PANTHER" id="PTHR24421:SF10">
    <property type="entry name" value="NITRATE_NITRITE SENSOR PROTEIN NARQ"/>
    <property type="match status" value="1"/>
</dbReference>
<evidence type="ECO:0000259" key="11">
    <source>
        <dbReference type="Pfam" id="PF23539"/>
    </source>
</evidence>
<sequence length="410" mass="42925">MFRKLSQSQLAADLVVAGIWTLLTGFAGGIDAARAGVALGMGAALAFRRLSPPVALGIAWLASLVQVFALVPPQVSNLAILAMLYATAAYGSKTVRWVAFASTFLGAAVITVAEVGPQVAALLADNGLGLPGLWSTRSWLGNGIIIFVGSTAAFLLSWTGGLLVRTWRQARESRRAAVVSEQEVVAEQERTRIARDMHDVVAHSLAVVVAQADGARYLGATDPAATDAALAAIASTAREALSDVRVLLAQLRHSQGDGPQPTLVDLGRLLEQLRGSGLIVVQEVTGTPLALGTGQQLAIYRIVQESLTNALRHADPAQEVVVHFAWTMHGLDLTISSALVAQQRASRATRPIRTIGASDAPAMPGHGIAGMTERAALVGGHLTAGVDGDRFLVHAWLPEQPALDRTGVRA</sequence>
<evidence type="ECO:0000256" key="2">
    <source>
        <dbReference type="ARBA" id="ARBA00012438"/>
    </source>
</evidence>
<dbReference type="InterPro" id="IPR055558">
    <property type="entry name" value="DUF7134"/>
</dbReference>
<dbReference type="GO" id="GO:0016301">
    <property type="term" value="F:kinase activity"/>
    <property type="evidence" value="ECO:0007669"/>
    <property type="project" value="UniProtKB-KW"/>
</dbReference>
<keyword evidence="9" id="KW-0812">Transmembrane</keyword>
<comment type="caution">
    <text evidence="12">The sequence shown here is derived from an EMBL/GenBank/DDBJ whole genome shotgun (WGS) entry which is preliminary data.</text>
</comment>
<proteinExistence type="predicted"/>
<accession>A0ABW0NQ15</accession>
<dbReference type="SUPFAM" id="SSF55874">
    <property type="entry name" value="ATPase domain of HSP90 chaperone/DNA topoisomerase II/histidine kinase"/>
    <property type="match status" value="1"/>
</dbReference>
<dbReference type="RefSeq" id="WP_386739525.1">
    <property type="nucleotide sequence ID" value="NZ_JBHSMG010000001.1"/>
</dbReference>
<dbReference type="EC" id="2.7.13.3" evidence="2"/>
<evidence type="ECO:0000256" key="9">
    <source>
        <dbReference type="SAM" id="Phobius"/>
    </source>
</evidence>
<dbReference type="Gene3D" id="1.20.5.1930">
    <property type="match status" value="1"/>
</dbReference>
<dbReference type="EMBL" id="JBHSMG010000001">
    <property type="protein sequence ID" value="MFC5501859.1"/>
    <property type="molecule type" value="Genomic_DNA"/>
</dbReference>
<keyword evidence="6 12" id="KW-0418">Kinase</keyword>
<keyword evidence="3" id="KW-0597">Phosphoprotein</keyword>
<evidence type="ECO:0000256" key="5">
    <source>
        <dbReference type="ARBA" id="ARBA00022741"/>
    </source>
</evidence>
<dbReference type="PANTHER" id="PTHR24421">
    <property type="entry name" value="NITRATE/NITRITE SENSOR PROTEIN NARX-RELATED"/>
    <property type="match status" value="1"/>
</dbReference>
<feature type="domain" description="DUF7134" evidence="11">
    <location>
        <begin position="9"/>
        <end position="166"/>
    </location>
</feature>
<dbReference type="CDD" id="cd16917">
    <property type="entry name" value="HATPase_UhpB-NarQ-NarX-like"/>
    <property type="match status" value="1"/>
</dbReference>
<evidence type="ECO:0000256" key="4">
    <source>
        <dbReference type="ARBA" id="ARBA00022679"/>
    </source>
</evidence>
<evidence type="ECO:0000256" key="1">
    <source>
        <dbReference type="ARBA" id="ARBA00000085"/>
    </source>
</evidence>
<name>A0ABW0NQ15_9MICO</name>
<keyword evidence="4" id="KW-0808">Transferase</keyword>
<evidence type="ECO:0000313" key="12">
    <source>
        <dbReference type="EMBL" id="MFC5501859.1"/>
    </source>
</evidence>
<keyword evidence="5" id="KW-0547">Nucleotide-binding</keyword>
<feature type="transmembrane region" description="Helical" evidence="9">
    <location>
        <begin position="97"/>
        <end position="124"/>
    </location>
</feature>
<comment type="catalytic activity">
    <reaction evidence="1">
        <text>ATP + protein L-histidine = ADP + protein N-phospho-L-histidine.</text>
        <dbReference type="EC" id="2.7.13.3"/>
    </reaction>
</comment>
<evidence type="ECO:0000256" key="6">
    <source>
        <dbReference type="ARBA" id="ARBA00022777"/>
    </source>
</evidence>
<evidence type="ECO:0000256" key="7">
    <source>
        <dbReference type="ARBA" id="ARBA00022840"/>
    </source>
</evidence>
<keyword evidence="9" id="KW-1133">Transmembrane helix</keyword>
<keyword evidence="13" id="KW-1185">Reference proteome</keyword>
<feature type="transmembrane region" description="Helical" evidence="9">
    <location>
        <begin position="144"/>
        <end position="164"/>
    </location>
</feature>
<dbReference type="Gene3D" id="3.30.565.10">
    <property type="entry name" value="Histidine kinase-like ATPase, C-terminal domain"/>
    <property type="match status" value="1"/>
</dbReference>
<evidence type="ECO:0000313" key="13">
    <source>
        <dbReference type="Proteomes" id="UP001596039"/>
    </source>
</evidence>
<organism evidence="12 13">
    <name type="scientific">Lysinimonas soli</name>
    <dbReference type="NCBI Taxonomy" id="1074233"/>
    <lineage>
        <taxon>Bacteria</taxon>
        <taxon>Bacillati</taxon>
        <taxon>Actinomycetota</taxon>
        <taxon>Actinomycetes</taxon>
        <taxon>Micrococcales</taxon>
        <taxon>Microbacteriaceae</taxon>
        <taxon>Lysinimonas</taxon>
    </lineage>
</organism>
<dbReference type="InterPro" id="IPR050482">
    <property type="entry name" value="Sensor_HK_TwoCompSys"/>
</dbReference>
<dbReference type="Pfam" id="PF23539">
    <property type="entry name" value="DUF7134"/>
    <property type="match status" value="1"/>
</dbReference>
<keyword evidence="8" id="KW-0902">Two-component regulatory system</keyword>